<evidence type="ECO:0000259" key="3">
    <source>
        <dbReference type="Pfam" id="PF05368"/>
    </source>
</evidence>
<feature type="domain" description="NmrA-like" evidence="3">
    <location>
        <begin position="19"/>
        <end position="121"/>
    </location>
</feature>
<dbReference type="OrthoDB" id="419598at2759"/>
<dbReference type="InterPro" id="IPR051609">
    <property type="entry name" value="NmrA/Isoflavone_reductase-like"/>
</dbReference>
<evidence type="ECO:0000313" key="4">
    <source>
        <dbReference type="EMBL" id="TVY62263.1"/>
    </source>
</evidence>
<dbReference type="Proteomes" id="UP000469558">
    <property type="component" value="Unassembled WGS sequence"/>
</dbReference>
<feature type="non-terminal residue" evidence="4">
    <location>
        <position position="1"/>
    </location>
</feature>
<evidence type="ECO:0000256" key="2">
    <source>
        <dbReference type="ARBA" id="ARBA00023002"/>
    </source>
</evidence>
<dbReference type="PANTHER" id="PTHR47706:SF7">
    <property type="entry name" value="CIPA-LIKE, PUTATIVE (AFU_ORTHOLOGUE AFUA_1G01630)-RELATED"/>
    <property type="match status" value="1"/>
</dbReference>
<dbReference type="AlphaFoldDB" id="A0A8T9BZ54"/>
<accession>A0A8T9BZ54</accession>
<evidence type="ECO:0000313" key="5">
    <source>
        <dbReference type="Proteomes" id="UP000469558"/>
    </source>
</evidence>
<keyword evidence="1" id="KW-0521">NADP</keyword>
<proteinExistence type="predicted"/>
<keyword evidence="2" id="KW-0560">Oxidoreductase</keyword>
<evidence type="ECO:0000256" key="1">
    <source>
        <dbReference type="ARBA" id="ARBA00022857"/>
    </source>
</evidence>
<sequence>MTHNYAKDQPAGFTNRIERVAIVGAGGQVGKHIAETIIKGGKHTVTAISRFGSKSPLPTGIKVANVDYENEQSLVDALKGQQFLFISMAVTAPPDTQTKLIRAAGKAGVPWIMPNGFGNNPLNQKYISENFNARTLNTGIKDVEETGSASWVMMACQHWYEYSLSLGPWTWGFDFSNKKATFFDDGKVPITTSTWLQCGRAAAALVSLESVRRALCLDVWILRFATKPMAT</sequence>
<gene>
    <name evidence="4" type="ORF">LSUE1_G008989</name>
</gene>
<protein>
    <recommendedName>
        <fullName evidence="3">NmrA-like domain-containing protein</fullName>
    </recommendedName>
</protein>
<reference evidence="4 5" key="1">
    <citation type="submission" date="2018-05" db="EMBL/GenBank/DDBJ databases">
        <title>Genome sequencing and assembly of the regulated plant pathogen Lachnellula willkommii and related sister species for the development of diagnostic species identification markers.</title>
        <authorList>
            <person name="Giroux E."/>
            <person name="Bilodeau G."/>
        </authorList>
    </citation>
    <scope>NUCLEOTIDE SEQUENCE [LARGE SCALE GENOMIC DNA]</scope>
    <source>
        <strain evidence="4 5">CBS 268.59</strain>
    </source>
</reference>
<keyword evidence="5" id="KW-1185">Reference proteome</keyword>
<dbReference type="Gene3D" id="3.40.50.720">
    <property type="entry name" value="NAD(P)-binding Rossmann-like Domain"/>
    <property type="match status" value="1"/>
</dbReference>
<dbReference type="PANTHER" id="PTHR47706">
    <property type="entry name" value="NMRA-LIKE FAMILY PROTEIN"/>
    <property type="match status" value="1"/>
</dbReference>
<comment type="caution">
    <text evidence="4">The sequence shown here is derived from an EMBL/GenBank/DDBJ whole genome shotgun (WGS) entry which is preliminary data.</text>
</comment>
<dbReference type="GO" id="GO:0016491">
    <property type="term" value="F:oxidoreductase activity"/>
    <property type="evidence" value="ECO:0007669"/>
    <property type="project" value="UniProtKB-KW"/>
</dbReference>
<dbReference type="Pfam" id="PF05368">
    <property type="entry name" value="NmrA"/>
    <property type="match status" value="1"/>
</dbReference>
<dbReference type="SUPFAM" id="SSF51735">
    <property type="entry name" value="NAD(P)-binding Rossmann-fold domains"/>
    <property type="match status" value="1"/>
</dbReference>
<name>A0A8T9BZ54_9HELO</name>
<organism evidence="4 5">
    <name type="scientific">Lachnellula suecica</name>
    <dbReference type="NCBI Taxonomy" id="602035"/>
    <lineage>
        <taxon>Eukaryota</taxon>
        <taxon>Fungi</taxon>
        <taxon>Dikarya</taxon>
        <taxon>Ascomycota</taxon>
        <taxon>Pezizomycotina</taxon>
        <taxon>Leotiomycetes</taxon>
        <taxon>Helotiales</taxon>
        <taxon>Lachnaceae</taxon>
        <taxon>Lachnellula</taxon>
    </lineage>
</organism>
<dbReference type="EMBL" id="QGMK01002030">
    <property type="protein sequence ID" value="TVY62263.1"/>
    <property type="molecule type" value="Genomic_DNA"/>
</dbReference>
<dbReference type="InterPro" id="IPR036291">
    <property type="entry name" value="NAD(P)-bd_dom_sf"/>
</dbReference>
<dbReference type="InterPro" id="IPR008030">
    <property type="entry name" value="NmrA-like"/>
</dbReference>